<accession>A0A229TBV7</accession>
<dbReference type="Gene3D" id="3.20.20.70">
    <property type="entry name" value="Aldolase class I"/>
    <property type="match status" value="1"/>
</dbReference>
<protein>
    <recommendedName>
        <fullName evidence="3">NADH:flavin oxidoreductase/NADH oxidase N-terminal domain-containing protein</fullName>
    </recommendedName>
</protein>
<reference evidence="2" key="1">
    <citation type="submission" date="2017-07" db="EMBL/GenBank/DDBJ databases">
        <title>Comparative genome mining reveals phylogenetic distribution patterns of secondary metabolites in Amycolatopsis.</title>
        <authorList>
            <person name="Adamek M."/>
            <person name="Alanjary M."/>
            <person name="Sales-Ortells H."/>
            <person name="Goodfellow M."/>
            <person name="Bull A.T."/>
            <person name="Kalinowski J."/>
            <person name="Ziemert N."/>
        </authorList>
    </citation>
    <scope>NUCLEOTIDE SEQUENCE [LARGE SCALE GENOMIC DNA]</scope>
    <source>
        <strain evidence="2">H5</strain>
    </source>
</reference>
<dbReference type="Proteomes" id="UP000215199">
    <property type="component" value="Unassembled WGS sequence"/>
</dbReference>
<dbReference type="InterPro" id="IPR013785">
    <property type="entry name" value="Aldolase_TIM"/>
</dbReference>
<proteinExistence type="predicted"/>
<keyword evidence="2" id="KW-1185">Reference proteome</keyword>
<evidence type="ECO:0000313" key="2">
    <source>
        <dbReference type="Proteomes" id="UP000215199"/>
    </source>
</evidence>
<comment type="caution">
    <text evidence="1">The sequence shown here is derived from an EMBL/GenBank/DDBJ whole genome shotgun (WGS) entry which is preliminary data.</text>
</comment>
<dbReference type="EMBL" id="NMUL01000010">
    <property type="protein sequence ID" value="OXM68421.1"/>
    <property type="molecule type" value="Genomic_DNA"/>
</dbReference>
<evidence type="ECO:0000313" key="1">
    <source>
        <dbReference type="EMBL" id="OXM68421.1"/>
    </source>
</evidence>
<evidence type="ECO:0008006" key="3">
    <source>
        <dbReference type="Google" id="ProtNLM"/>
    </source>
</evidence>
<gene>
    <name evidence="1" type="ORF">CF165_12975</name>
</gene>
<sequence>MRSAAHPRPRLRRDGLRSAVRANIDILLGAPLNEPDRATFYGGDHRGYTDYPALGAVAK</sequence>
<name>A0A229TBV7_9PSEU</name>
<dbReference type="AlphaFoldDB" id="A0A229TBV7"/>
<organism evidence="1 2">
    <name type="scientific">Amycolatopsis vastitatis</name>
    <dbReference type="NCBI Taxonomy" id="1905142"/>
    <lineage>
        <taxon>Bacteria</taxon>
        <taxon>Bacillati</taxon>
        <taxon>Actinomycetota</taxon>
        <taxon>Actinomycetes</taxon>
        <taxon>Pseudonocardiales</taxon>
        <taxon>Pseudonocardiaceae</taxon>
        <taxon>Amycolatopsis</taxon>
    </lineage>
</organism>